<dbReference type="Gene3D" id="2.40.30.10">
    <property type="entry name" value="Translation factors"/>
    <property type="match status" value="1"/>
</dbReference>
<dbReference type="Pfam" id="PF00970">
    <property type="entry name" value="FAD_binding_6"/>
    <property type="match status" value="1"/>
</dbReference>
<sequence length="412" mass="43651">MTIDQETLHTGFATAPGVGTTAPGFGTATPEADAELTGMVECVSITEVTHNVKSFELFAPWMARIDFEPGQYVTVRIPELERERCYSIASAPFGTNTFTLTIKRVDGGAVSTYLHDVLKVGDRIHVDGPYGLFSTSFHPAEKHLFVSGGSGISPIMSMVRSLLARQAGTPTDIVLIHNAATPSDIIFRPELEQLAEVPGVSVVTMCSRDSAAEVGESDSEVREAQVWAGRRGRITRDTLAEVVPELADRETFVCGPADYMAAVRIMLDELGVLGSRVHEESFVFATTPAERLARKERVAEAVGAPVSGASSASQAAEGVCSGSALASFGIEFTTSGKHVDCDPETTVLDAAVEAGMVFPSSCEEGMCGTCKSVLVSGEVEMNHAGGIRPKEIAAGKFLPCCSTPLSDLVVER</sequence>
<reference evidence="11" key="1">
    <citation type="submission" date="2016-09" db="EMBL/GenBank/DDBJ databases">
        <title>Complete Genome Sequence of Brevibacterium aurantiacum SMQ-1335.</title>
        <authorList>
            <person name="de Melo A.G."/>
            <person name="Labrie S.J."/>
            <person name="Dumaresq J."/>
            <person name="Roberts R.J."/>
            <person name="Tremblay D.M."/>
            <person name="Moineau S."/>
        </authorList>
    </citation>
    <scope>NUCLEOTIDE SEQUENCE</scope>
    <source>
        <strain evidence="11">SMQ-1335</strain>
    </source>
</reference>
<dbReference type="InterPro" id="IPR036010">
    <property type="entry name" value="2Fe-2S_ferredoxin-like_sf"/>
</dbReference>
<dbReference type="GO" id="GO:0051537">
    <property type="term" value="F:2 iron, 2 sulfur cluster binding"/>
    <property type="evidence" value="ECO:0007669"/>
    <property type="project" value="UniProtKB-KW"/>
</dbReference>
<dbReference type="InterPro" id="IPR017927">
    <property type="entry name" value="FAD-bd_FR_type"/>
</dbReference>
<dbReference type="PROSITE" id="PS00197">
    <property type="entry name" value="2FE2S_FER_1"/>
    <property type="match status" value="1"/>
</dbReference>
<gene>
    <name evidence="11" type="ORF">BLSMQ_3758</name>
    <name evidence="12" type="ORF">CXR23_19860</name>
</gene>
<evidence type="ECO:0000313" key="12">
    <source>
        <dbReference type="EMBL" id="AZT95125.1"/>
    </source>
</evidence>
<dbReference type="InterPro" id="IPR012675">
    <property type="entry name" value="Beta-grasp_dom_sf"/>
</dbReference>
<dbReference type="InterPro" id="IPR039261">
    <property type="entry name" value="FNR_nucleotide-bd"/>
</dbReference>
<dbReference type="Pfam" id="PF00175">
    <property type="entry name" value="NAD_binding_1"/>
    <property type="match status" value="1"/>
</dbReference>
<evidence type="ECO:0000313" key="11">
    <source>
        <dbReference type="EMBL" id="AOP55456.1"/>
    </source>
</evidence>
<dbReference type="Pfam" id="PF00111">
    <property type="entry name" value="Fer2"/>
    <property type="match status" value="1"/>
</dbReference>
<dbReference type="EMBL" id="CP025330">
    <property type="protein sequence ID" value="AZT95125.1"/>
    <property type="molecule type" value="Genomic_DNA"/>
</dbReference>
<feature type="domain" description="2Fe-2S ferredoxin-type" evidence="9">
    <location>
        <begin position="328"/>
        <end position="412"/>
    </location>
</feature>
<dbReference type="InterPro" id="IPR001709">
    <property type="entry name" value="Flavoprot_Pyr_Nucl_cyt_Rdtase"/>
</dbReference>
<keyword evidence="7" id="KW-0408">Iron</keyword>
<dbReference type="RefSeq" id="WP_083248896.1">
    <property type="nucleotide sequence ID" value="NZ_CP017150.1"/>
</dbReference>
<keyword evidence="4" id="KW-0479">Metal-binding</keyword>
<reference evidence="13" key="2">
    <citation type="submission" date="2016-09" db="EMBL/GenBank/DDBJ databases">
        <title>Complete Genome Sequence of Brevibacterium linens SMQ-1335.</title>
        <authorList>
            <person name="de Melo A.G."/>
            <person name="Labrie S.J."/>
            <person name="Dumaresq J."/>
            <person name="Roberts R.J."/>
            <person name="Tremblay D.M."/>
            <person name="Moineau S."/>
        </authorList>
    </citation>
    <scope>NUCLEOTIDE SEQUENCE [LARGE SCALE GENOMIC DNA]</scope>
    <source>
        <strain evidence="13">SMQ-1335</strain>
    </source>
</reference>
<reference evidence="12 14" key="4">
    <citation type="submission" date="2019-01" db="EMBL/GenBank/DDBJ databases">
        <title>Comparative genomic analysis of Brevibacterium aurantiacum sheds light on its evolution and its adaptation to smear-ripened cheeses.</title>
        <authorList>
            <person name="Moineau S."/>
        </authorList>
    </citation>
    <scope>NUCLEOTIDE SEQUENCE [LARGE SCALE GENOMIC DNA]</scope>
    <source>
        <strain evidence="12 14">SMQ-1417</strain>
    </source>
</reference>
<feature type="domain" description="FAD-binding FR-type" evidence="10">
    <location>
        <begin position="35"/>
        <end position="136"/>
    </location>
</feature>
<evidence type="ECO:0000259" key="10">
    <source>
        <dbReference type="PROSITE" id="PS51384"/>
    </source>
</evidence>
<dbReference type="InterPro" id="IPR006058">
    <property type="entry name" value="2Fe2S_fd_BS"/>
</dbReference>
<keyword evidence="6" id="KW-0560">Oxidoreductase</keyword>
<dbReference type="PROSITE" id="PS51085">
    <property type="entry name" value="2FE2S_FER_2"/>
    <property type="match status" value="1"/>
</dbReference>
<dbReference type="Proteomes" id="UP000283000">
    <property type="component" value="Chromosome"/>
</dbReference>
<dbReference type="PROSITE" id="PS51384">
    <property type="entry name" value="FAD_FR"/>
    <property type="match status" value="1"/>
</dbReference>
<comment type="cofactor">
    <cofactor evidence="1">
        <name>FAD</name>
        <dbReference type="ChEBI" id="CHEBI:57692"/>
    </cofactor>
</comment>
<accession>A0A1D7W8V1</accession>
<evidence type="ECO:0000256" key="2">
    <source>
        <dbReference type="ARBA" id="ARBA00022630"/>
    </source>
</evidence>
<name>A0A1D7W8V1_BREAU</name>
<dbReference type="Gene3D" id="3.10.20.30">
    <property type="match status" value="1"/>
</dbReference>
<evidence type="ECO:0000256" key="6">
    <source>
        <dbReference type="ARBA" id="ARBA00023002"/>
    </source>
</evidence>
<evidence type="ECO:0000256" key="5">
    <source>
        <dbReference type="ARBA" id="ARBA00022827"/>
    </source>
</evidence>
<dbReference type="PATRIC" id="fig|1703.10.peg.3874"/>
<evidence type="ECO:0000256" key="7">
    <source>
        <dbReference type="ARBA" id="ARBA00023004"/>
    </source>
</evidence>
<reference evidence="12 14" key="3">
    <citation type="submission" date="2017-12" db="EMBL/GenBank/DDBJ databases">
        <authorList>
            <person name="Levesque S."/>
        </authorList>
    </citation>
    <scope>NUCLEOTIDE SEQUENCE [LARGE SCALE GENOMIC DNA]</scope>
    <source>
        <strain evidence="12 14">SMQ-1417</strain>
    </source>
</reference>
<dbReference type="SUPFAM" id="SSF63380">
    <property type="entry name" value="Riboflavin synthase domain-like"/>
    <property type="match status" value="1"/>
</dbReference>
<dbReference type="SUPFAM" id="SSF52343">
    <property type="entry name" value="Ferredoxin reductase-like, C-terminal NADP-linked domain"/>
    <property type="match status" value="1"/>
</dbReference>
<dbReference type="EMBL" id="CP017150">
    <property type="protein sequence ID" value="AOP55456.1"/>
    <property type="molecule type" value="Genomic_DNA"/>
</dbReference>
<dbReference type="InterPro" id="IPR001041">
    <property type="entry name" value="2Fe-2S_ferredoxin-type"/>
</dbReference>
<dbReference type="AlphaFoldDB" id="A0A1D7W8V1"/>
<keyword evidence="8" id="KW-0411">Iron-sulfur</keyword>
<dbReference type="PRINTS" id="PR00410">
    <property type="entry name" value="PHEHYDRXLASE"/>
</dbReference>
<dbReference type="KEGG" id="blin:BLSMQ_3758"/>
<dbReference type="OrthoDB" id="9796486at2"/>
<dbReference type="GO" id="GO:0046872">
    <property type="term" value="F:metal ion binding"/>
    <property type="evidence" value="ECO:0007669"/>
    <property type="project" value="UniProtKB-KW"/>
</dbReference>
<dbReference type="InterPro" id="IPR050415">
    <property type="entry name" value="MRET"/>
</dbReference>
<evidence type="ECO:0000256" key="3">
    <source>
        <dbReference type="ARBA" id="ARBA00022714"/>
    </source>
</evidence>
<keyword evidence="2" id="KW-0285">Flavoprotein</keyword>
<evidence type="ECO:0000313" key="14">
    <source>
        <dbReference type="Proteomes" id="UP000283000"/>
    </source>
</evidence>
<dbReference type="SUPFAM" id="SSF54292">
    <property type="entry name" value="2Fe-2S ferredoxin-like"/>
    <property type="match status" value="1"/>
</dbReference>
<evidence type="ECO:0000259" key="9">
    <source>
        <dbReference type="PROSITE" id="PS51085"/>
    </source>
</evidence>
<evidence type="ECO:0000256" key="8">
    <source>
        <dbReference type="ARBA" id="ARBA00023014"/>
    </source>
</evidence>
<dbReference type="InterPro" id="IPR017938">
    <property type="entry name" value="Riboflavin_synthase-like_b-brl"/>
</dbReference>
<organism evidence="11 13">
    <name type="scientific">Brevibacterium aurantiacum</name>
    <dbReference type="NCBI Taxonomy" id="273384"/>
    <lineage>
        <taxon>Bacteria</taxon>
        <taxon>Bacillati</taxon>
        <taxon>Actinomycetota</taxon>
        <taxon>Actinomycetes</taxon>
        <taxon>Micrococcales</taxon>
        <taxon>Brevibacteriaceae</taxon>
        <taxon>Brevibacterium</taxon>
    </lineage>
</organism>
<dbReference type="CDD" id="cd06215">
    <property type="entry name" value="FNR_iron_sulfur_binding_1"/>
    <property type="match status" value="1"/>
</dbReference>
<dbReference type="PANTHER" id="PTHR47354:SF6">
    <property type="entry name" value="NADH OXIDOREDUCTASE HCR"/>
    <property type="match status" value="1"/>
</dbReference>
<dbReference type="InterPro" id="IPR001433">
    <property type="entry name" value="OxRdtase_FAD/NAD-bd"/>
</dbReference>
<dbReference type="PRINTS" id="PR00371">
    <property type="entry name" value="FPNCR"/>
</dbReference>
<dbReference type="Gene3D" id="3.40.50.80">
    <property type="entry name" value="Nucleotide-binding domain of ferredoxin-NADP reductase (FNR) module"/>
    <property type="match status" value="1"/>
</dbReference>
<dbReference type="InterPro" id="IPR008333">
    <property type="entry name" value="Cbr1-like_FAD-bd_dom"/>
</dbReference>
<dbReference type="GO" id="GO:0016491">
    <property type="term" value="F:oxidoreductase activity"/>
    <property type="evidence" value="ECO:0007669"/>
    <property type="project" value="UniProtKB-KW"/>
</dbReference>
<dbReference type="Proteomes" id="UP000094793">
    <property type="component" value="Chromosome"/>
</dbReference>
<protein>
    <submittedName>
        <fullName evidence="11">Flavodoxin reductases (Ferredoxin-NADPH reductases) family 1</fullName>
    </submittedName>
    <submittedName>
        <fullName evidence="12">Hybrid-cluster NAD(P)-dependent oxidoreductase</fullName>
    </submittedName>
</protein>
<keyword evidence="3" id="KW-0001">2Fe-2S</keyword>
<evidence type="ECO:0000313" key="13">
    <source>
        <dbReference type="Proteomes" id="UP000094793"/>
    </source>
</evidence>
<evidence type="ECO:0000256" key="4">
    <source>
        <dbReference type="ARBA" id="ARBA00022723"/>
    </source>
</evidence>
<keyword evidence="5" id="KW-0274">FAD</keyword>
<dbReference type="PANTHER" id="PTHR47354">
    <property type="entry name" value="NADH OXIDOREDUCTASE HCR"/>
    <property type="match status" value="1"/>
</dbReference>
<evidence type="ECO:0000256" key="1">
    <source>
        <dbReference type="ARBA" id="ARBA00001974"/>
    </source>
</evidence>
<proteinExistence type="predicted"/>
<dbReference type="CDD" id="cd00207">
    <property type="entry name" value="fer2"/>
    <property type="match status" value="1"/>
</dbReference>